<dbReference type="Pfam" id="PF01895">
    <property type="entry name" value="PhoU"/>
    <property type="match status" value="2"/>
</dbReference>
<comment type="subunit">
    <text evidence="3 7">Homodimer.</text>
</comment>
<evidence type="ECO:0000259" key="8">
    <source>
        <dbReference type="Pfam" id="PF01895"/>
    </source>
</evidence>
<reference evidence="10" key="1">
    <citation type="submission" date="2007-05" db="EMBL/GenBank/DDBJ databases">
        <title>Complete sequence of Thermotoga petrophila RKU-1.</title>
        <authorList>
            <consortium name="US DOE Joint Genome Institute"/>
            <person name="Copeland A."/>
            <person name="Lucas S."/>
            <person name="Lapidus A."/>
            <person name="Barry K."/>
            <person name="Glavina del Rio T."/>
            <person name="Dalin E."/>
            <person name="Tice H."/>
            <person name="Pitluck S."/>
            <person name="Sims D."/>
            <person name="Brettin T."/>
            <person name="Bruce D."/>
            <person name="Detter J.C."/>
            <person name="Han C."/>
            <person name="Tapia R."/>
            <person name="Schmutz J."/>
            <person name="Larimer F."/>
            <person name="Land M."/>
            <person name="Hauser L."/>
            <person name="Kyrpides N."/>
            <person name="Mikhailova N."/>
            <person name="Nelson K."/>
            <person name="Gogarten J.P."/>
            <person name="Noll K."/>
            <person name="Richardson P."/>
        </authorList>
    </citation>
    <scope>NUCLEOTIDE SEQUENCE [LARGE SCALE GENOMIC DNA]</scope>
    <source>
        <strain evidence="10">ATCC BAA-488 / DSM 13995 / JCM 10881 / RKU-1</strain>
    </source>
</reference>
<evidence type="ECO:0000256" key="6">
    <source>
        <dbReference type="ARBA" id="ARBA00022592"/>
    </source>
</evidence>
<dbReference type="RefSeq" id="WP_004082252.1">
    <property type="nucleotide sequence ID" value="NC_009486.1"/>
</dbReference>
<comment type="similarity">
    <text evidence="2 7">Belongs to the PhoU family.</text>
</comment>
<dbReference type="HOGENOM" id="CLU_078518_3_0_0"/>
<dbReference type="PIRSF" id="PIRSF003107">
    <property type="entry name" value="PhoU"/>
    <property type="match status" value="1"/>
</dbReference>
<organism evidence="9 10">
    <name type="scientific">Thermotoga petrophila (strain ATCC BAA-488 / DSM 13995 / JCM 10881 / RKU-1)</name>
    <dbReference type="NCBI Taxonomy" id="390874"/>
    <lineage>
        <taxon>Bacteria</taxon>
        <taxon>Thermotogati</taxon>
        <taxon>Thermotogota</taxon>
        <taxon>Thermotogae</taxon>
        <taxon>Thermotogales</taxon>
        <taxon>Thermotogaceae</taxon>
        <taxon>Thermotoga</taxon>
    </lineage>
</organism>
<dbReference type="SUPFAM" id="SSF109755">
    <property type="entry name" value="PhoU-like"/>
    <property type="match status" value="1"/>
</dbReference>
<evidence type="ECO:0000256" key="4">
    <source>
        <dbReference type="ARBA" id="ARBA00022448"/>
    </source>
</evidence>
<dbReference type="FunFam" id="1.20.58.220:FF:000004">
    <property type="entry name" value="Phosphate-specific transport system accessory protein PhoU"/>
    <property type="match status" value="1"/>
</dbReference>
<reference evidence="9 10" key="2">
    <citation type="journal article" date="2009" name="Proc. Natl. Acad. Sci. U.S.A.">
        <title>On the chimeric nature, thermophilic origin, and phylogenetic placement of the Thermotogales.</title>
        <authorList>
            <person name="Zhaxybayeva O."/>
            <person name="Swithers K.S."/>
            <person name="Lapierre P."/>
            <person name="Fournier G.P."/>
            <person name="Bickhart D.M."/>
            <person name="DeBoy R.T."/>
            <person name="Nelson K.E."/>
            <person name="Nesbo C.L."/>
            <person name="Doolittle W.F."/>
            <person name="Gogarten J.P."/>
            <person name="Noll K.M."/>
        </authorList>
    </citation>
    <scope>NUCLEOTIDE SEQUENCE [LARGE SCALE GENOMIC DNA]</scope>
    <source>
        <strain evidence="10">ATCC BAA-488 / DSM 13995 / JCM 10881 / RKU-1</strain>
    </source>
</reference>
<feature type="domain" description="PhoU" evidence="8">
    <location>
        <begin position="17"/>
        <end position="104"/>
    </location>
</feature>
<dbReference type="STRING" id="390874.Tpet_1029"/>
<dbReference type="InterPro" id="IPR026022">
    <property type="entry name" value="PhoU_dom"/>
</dbReference>
<dbReference type="KEGG" id="tpt:Tpet_1029"/>
<evidence type="ECO:0000256" key="7">
    <source>
        <dbReference type="PIRNR" id="PIRNR003107"/>
    </source>
</evidence>
<evidence type="ECO:0000313" key="9">
    <source>
        <dbReference type="EMBL" id="ABQ47047.1"/>
    </source>
</evidence>
<gene>
    <name evidence="9" type="ordered locus">Tpet_1029</name>
</gene>
<feature type="domain" description="PhoU" evidence="8">
    <location>
        <begin position="121"/>
        <end position="202"/>
    </location>
</feature>
<dbReference type="GO" id="GO:0005737">
    <property type="term" value="C:cytoplasm"/>
    <property type="evidence" value="ECO:0007669"/>
    <property type="project" value="UniProtKB-SubCell"/>
</dbReference>
<keyword evidence="4 7" id="KW-0813">Transport</keyword>
<dbReference type="Gene3D" id="1.20.58.220">
    <property type="entry name" value="Phosphate transport system protein phou homolog 2, domain 2"/>
    <property type="match status" value="2"/>
</dbReference>
<dbReference type="AlphaFoldDB" id="A5ILH4"/>
<comment type="function">
    <text evidence="7">Plays a role in the regulation of phosphate uptake.</text>
</comment>
<dbReference type="InterPro" id="IPR028366">
    <property type="entry name" value="PhoU"/>
</dbReference>
<dbReference type="GO" id="GO:0045936">
    <property type="term" value="P:negative regulation of phosphate metabolic process"/>
    <property type="evidence" value="ECO:0007669"/>
    <property type="project" value="InterPro"/>
</dbReference>
<comment type="subcellular location">
    <subcellularLocation>
        <location evidence="1 7">Cytoplasm</location>
    </subcellularLocation>
</comment>
<dbReference type="InterPro" id="IPR038078">
    <property type="entry name" value="PhoU-like_sf"/>
</dbReference>
<name>A5ILH4_THEP1</name>
<dbReference type="Proteomes" id="UP000006558">
    <property type="component" value="Chromosome"/>
</dbReference>
<protein>
    <recommendedName>
        <fullName evidence="7">Phosphate-specific transport system accessory protein PhoU</fullName>
    </recommendedName>
</protein>
<evidence type="ECO:0000256" key="1">
    <source>
        <dbReference type="ARBA" id="ARBA00004496"/>
    </source>
</evidence>
<dbReference type="GO" id="GO:0006817">
    <property type="term" value="P:phosphate ion transport"/>
    <property type="evidence" value="ECO:0007669"/>
    <property type="project" value="UniProtKB-KW"/>
</dbReference>
<keyword evidence="5 7" id="KW-0963">Cytoplasm</keyword>
<dbReference type="PANTHER" id="PTHR42930">
    <property type="entry name" value="PHOSPHATE-SPECIFIC TRANSPORT SYSTEM ACCESSORY PROTEIN PHOU"/>
    <property type="match status" value="1"/>
</dbReference>
<dbReference type="NCBIfam" id="TIGR02135">
    <property type="entry name" value="phoU_full"/>
    <property type="match status" value="1"/>
</dbReference>
<keyword evidence="6 7" id="KW-0592">Phosphate transport</keyword>
<dbReference type="eggNOG" id="COG0704">
    <property type="taxonomic scope" value="Bacteria"/>
</dbReference>
<dbReference type="EMBL" id="CP000702">
    <property type="protein sequence ID" value="ABQ47047.1"/>
    <property type="molecule type" value="Genomic_DNA"/>
</dbReference>
<proteinExistence type="inferred from homology"/>
<evidence type="ECO:0000256" key="2">
    <source>
        <dbReference type="ARBA" id="ARBA00008107"/>
    </source>
</evidence>
<evidence type="ECO:0000256" key="5">
    <source>
        <dbReference type="ARBA" id="ARBA00022490"/>
    </source>
</evidence>
<sequence length="235" mass="26821">MNRLLNEKVEEFKKGVLKAGWFIEKMFRNSISSLVERNESLAREVIADEEVVDQMEVEIQEKAMEVLGLFSPIGKPLLTVTAGIRVAELIENIADKCHDIAKNVLELMEEPPLKPLEDIPAMANQTSEMLKFALRMFADVNVEKSFEVCRMDSKVDDLYEKVREELLLYMMESPKYVKRALLLLEIAGNIEIIADYATNIVEVSVYMVQGEAYKCYHDELLLFKKSGGVLFESSD</sequence>
<evidence type="ECO:0000256" key="3">
    <source>
        <dbReference type="ARBA" id="ARBA00011738"/>
    </source>
</evidence>
<dbReference type="PANTHER" id="PTHR42930:SF3">
    <property type="entry name" value="PHOSPHATE-SPECIFIC TRANSPORT SYSTEM ACCESSORY PROTEIN PHOU"/>
    <property type="match status" value="1"/>
</dbReference>
<dbReference type="SMR" id="A5ILH4"/>
<evidence type="ECO:0000313" key="10">
    <source>
        <dbReference type="Proteomes" id="UP000006558"/>
    </source>
</evidence>
<accession>A5ILH4</accession>
<dbReference type="GO" id="GO:0030643">
    <property type="term" value="P:intracellular phosphate ion homeostasis"/>
    <property type="evidence" value="ECO:0007669"/>
    <property type="project" value="InterPro"/>
</dbReference>